<dbReference type="Pfam" id="PF13356">
    <property type="entry name" value="Arm-DNA-bind_3"/>
    <property type="match status" value="1"/>
</dbReference>
<dbReference type="PANTHER" id="PTHR30629:SF2">
    <property type="entry name" value="PROPHAGE INTEGRASE INTS-RELATED"/>
    <property type="match status" value="1"/>
</dbReference>
<dbReference type="Gene3D" id="3.30.160.390">
    <property type="entry name" value="Integrase, DNA-binding domain"/>
    <property type="match status" value="1"/>
</dbReference>
<comment type="similarity">
    <text evidence="1">Belongs to the 'phage' integrase family.</text>
</comment>
<dbReference type="InterPro" id="IPR013762">
    <property type="entry name" value="Integrase-like_cat_sf"/>
</dbReference>
<dbReference type="InterPro" id="IPR025166">
    <property type="entry name" value="Integrase_DNA_bind_dom"/>
</dbReference>
<gene>
    <name evidence="5" type="ORF">FCV50_09210</name>
</gene>
<dbReference type="GO" id="GO:0015074">
    <property type="term" value="P:DNA integration"/>
    <property type="evidence" value="ECO:0007669"/>
    <property type="project" value="UniProtKB-KW"/>
</dbReference>
<name>A0A4U1ZFQ5_9VIBR</name>
<evidence type="ECO:0000256" key="2">
    <source>
        <dbReference type="ARBA" id="ARBA00022908"/>
    </source>
</evidence>
<evidence type="ECO:0000259" key="4">
    <source>
        <dbReference type="Pfam" id="PF13356"/>
    </source>
</evidence>
<organism evidence="5 6">
    <name type="scientific">Vibrio kanaloae</name>
    <dbReference type="NCBI Taxonomy" id="170673"/>
    <lineage>
        <taxon>Bacteria</taxon>
        <taxon>Pseudomonadati</taxon>
        <taxon>Pseudomonadota</taxon>
        <taxon>Gammaproteobacteria</taxon>
        <taxon>Vibrionales</taxon>
        <taxon>Vibrionaceae</taxon>
        <taxon>Vibrio</taxon>
    </lineage>
</organism>
<keyword evidence="3" id="KW-0233">DNA recombination</keyword>
<dbReference type="EMBL" id="SYUV01000027">
    <property type="protein sequence ID" value="TKF32619.1"/>
    <property type="molecule type" value="Genomic_DNA"/>
</dbReference>
<dbReference type="Gene3D" id="1.10.443.10">
    <property type="entry name" value="Intergrase catalytic core"/>
    <property type="match status" value="1"/>
</dbReference>
<dbReference type="AlphaFoldDB" id="A0A4U1ZFQ5"/>
<dbReference type="RefSeq" id="WP_136980122.1">
    <property type="nucleotide sequence ID" value="NZ_SYUV01000027.1"/>
</dbReference>
<comment type="caution">
    <text evidence="5">The sequence shown here is derived from an EMBL/GenBank/DDBJ whole genome shotgun (WGS) entry which is preliminary data.</text>
</comment>
<dbReference type="GO" id="GO:0003677">
    <property type="term" value="F:DNA binding"/>
    <property type="evidence" value="ECO:0007669"/>
    <property type="project" value="InterPro"/>
</dbReference>
<dbReference type="PANTHER" id="PTHR30629">
    <property type="entry name" value="PROPHAGE INTEGRASE"/>
    <property type="match status" value="1"/>
</dbReference>
<dbReference type="InterPro" id="IPR011010">
    <property type="entry name" value="DNA_brk_join_enz"/>
</dbReference>
<proteinExistence type="inferred from homology"/>
<sequence length="483" mass="55394">MPKIACNFSESWVQEELKKEGAGSRLFKDTHKKANGLMLRVSPKGKGAYFIEGRIKGSNGSVLRPSVGDPSKMHLYEARNIASEFHNLMELGKDPRVAYYSQNLSASLESVHNDYISQRDLKDSSLKSVNGFLKAMSPKFKTRNILSIRQDDIIKEHESIKVRHTGKVADKVMRHVDALYRMAAAVYLDEDEMPIVQRNPVDVLRTQKKWFFNNGYTGRKAETIDTVHLPSILSAIAQMKAYRGVNKFVHKENQSMFVAACFFELLLFTGWRPSDAVSIEWHQVSDDCKEVSWSDEEAAEKLKNAEGMYKAPLNRQAQNVLLELKARNFDCKYVFPNASLSNHLKANPTDYNNKLTELADTGQRYTAGIFRKAYQTFAEYVGVNSVTIKRLVFHTQKHYTVQGGYIFPERENLRKKSQRVADFILLHGDRTNELMTREVQIDSKLFLYAQEKLSKNDSQFDTAEDILEHWCKQGRAFEEMKNS</sequence>
<dbReference type="InterPro" id="IPR050808">
    <property type="entry name" value="Phage_Integrase"/>
</dbReference>
<accession>A0A4U1ZFQ5</accession>
<feature type="domain" description="Integrase DNA-binding" evidence="4">
    <location>
        <begin position="28"/>
        <end position="97"/>
    </location>
</feature>
<evidence type="ECO:0000256" key="3">
    <source>
        <dbReference type="ARBA" id="ARBA00023172"/>
    </source>
</evidence>
<dbReference type="GO" id="GO:0006310">
    <property type="term" value="P:DNA recombination"/>
    <property type="evidence" value="ECO:0007669"/>
    <property type="project" value="UniProtKB-KW"/>
</dbReference>
<reference evidence="5 6" key="1">
    <citation type="submission" date="2019-04" db="EMBL/GenBank/DDBJ databases">
        <title>A reverse ecology approach based on a biological definition of microbial populations.</title>
        <authorList>
            <person name="Arevalo P."/>
            <person name="Vaninsberghe D."/>
            <person name="Elsherbini J."/>
            <person name="Gore J."/>
            <person name="Polz M."/>
        </authorList>
    </citation>
    <scope>NUCLEOTIDE SEQUENCE [LARGE SCALE GENOMIC DNA]</scope>
    <source>
        <strain evidence="5 6">10N.261.46.F4</strain>
    </source>
</reference>
<evidence type="ECO:0000313" key="5">
    <source>
        <dbReference type="EMBL" id="TKF32619.1"/>
    </source>
</evidence>
<evidence type="ECO:0000313" key="6">
    <source>
        <dbReference type="Proteomes" id="UP000307574"/>
    </source>
</evidence>
<keyword evidence="2" id="KW-0229">DNA integration</keyword>
<evidence type="ECO:0000256" key="1">
    <source>
        <dbReference type="ARBA" id="ARBA00008857"/>
    </source>
</evidence>
<dbReference type="InterPro" id="IPR038488">
    <property type="entry name" value="Integrase_DNA-bd_sf"/>
</dbReference>
<dbReference type="Proteomes" id="UP000307574">
    <property type="component" value="Unassembled WGS sequence"/>
</dbReference>
<protein>
    <submittedName>
        <fullName evidence="5">DUF4102 domain-containing protein</fullName>
    </submittedName>
</protein>
<dbReference type="SUPFAM" id="SSF56349">
    <property type="entry name" value="DNA breaking-rejoining enzymes"/>
    <property type="match status" value="1"/>
</dbReference>